<keyword evidence="2" id="KW-0229">DNA integration</keyword>
<evidence type="ECO:0000259" key="7">
    <source>
        <dbReference type="PROSITE" id="PS51900"/>
    </source>
</evidence>
<dbReference type="InterPro" id="IPR004107">
    <property type="entry name" value="Integrase_SAM-like_N"/>
</dbReference>
<dbReference type="Proteomes" id="UP001300012">
    <property type="component" value="Unassembled WGS sequence"/>
</dbReference>
<comment type="caution">
    <text evidence="8">The sequence shown here is derived from an EMBL/GenBank/DDBJ whole genome shotgun (WGS) entry which is preliminary data.</text>
</comment>
<keyword evidence="3 5" id="KW-0238">DNA-binding</keyword>
<dbReference type="CDD" id="cd00397">
    <property type="entry name" value="DNA_BRE_C"/>
    <property type="match status" value="1"/>
</dbReference>
<sequence length="317" mass="36435">MQQLLKTLPDISLHLENNREYTDEQIVNMFLAACHRSKYTLRNYRNAINKFRAFIKHKSLKEVTWREIEVYKLGLIQGYFSRSNLPQAPATVAVHIAPIRSLYAWGSDPNIGIFEKNPTTCVRSPRVSVTSGNHYLTKNEVVSLIAQLKQRGLRDYVIGLTLVLLGLRVSELTSIEWGDFHTDPQETTMWLTVNGKGGKQREVKVPQLLWNLIQQLSTHTKDKIGPHNKRLFPLSVRAIEKIIQKARKEWGVDKKVTPHWLRHTNATLALLKGASLQQVQESLGHTHINTTQRYLHTVQQINKAAPDYVEDFLKDHI</sequence>
<dbReference type="Pfam" id="PF00589">
    <property type="entry name" value="Phage_integrase"/>
    <property type="match status" value="1"/>
</dbReference>
<reference evidence="8 9" key="1">
    <citation type="submission" date="2022-08" db="EMBL/GenBank/DDBJ databases">
        <title>Paenibacillus endoradicis sp. nov., Paenibacillus radicibacter sp. nov and Paenibacillus pararadicis sp. nov., three cold-adapted plant growth-promoting bacteria isolated from root of Larix gmelinii in Great Khingan.</title>
        <authorList>
            <person name="Xue H."/>
        </authorList>
    </citation>
    <scope>NUCLEOTIDE SEQUENCE [LARGE SCALE GENOMIC DNA]</scope>
    <source>
        <strain evidence="8 9">N5-1-1-5</strain>
    </source>
</reference>
<dbReference type="PANTHER" id="PTHR30349:SF64">
    <property type="entry name" value="PROPHAGE INTEGRASE INTD-RELATED"/>
    <property type="match status" value="1"/>
</dbReference>
<evidence type="ECO:0000256" key="4">
    <source>
        <dbReference type="ARBA" id="ARBA00023172"/>
    </source>
</evidence>
<evidence type="ECO:0000256" key="5">
    <source>
        <dbReference type="PROSITE-ProRule" id="PRU01248"/>
    </source>
</evidence>
<evidence type="ECO:0000259" key="6">
    <source>
        <dbReference type="PROSITE" id="PS51898"/>
    </source>
</evidence>
<dbReference type="InterPro" id="IPR044068">
    <property type="entry name" value="CB"/>
</dbReference>
<dbReference type="InterPro" id="IPR013762">
    <property type="entry name" value="Integrase-like_cat_sf"/>
</dbReference>
<dbReference type="PROSITE" id="PS51900">
    <property type="entry name" value="CB"/>
    <property type="match status" value="1"/>
</dbReference>
<evidence type="ECO:0000313" key="9">
    <source>
        <dbReference type="Proteomes" id="UP001300012"/>
    </source>
</evidence>
<protein>
    <submittedName>
        <fullName evidence="8">Tyrosine-type recombinase/integrase</fullName>
    </submittedName>
</protein>
<dbReference type="EMBL" id="JANQBD010000006">
    <property type="protein sequence ID" value="MCR8631646.1"/>
    <property type="molecule type" value="Genomic_DNA"/>
</dbReference>
<keyword evidence="4" id="KW-0233">DNA recombination</keyword>
<comment type="similarity">
    <text evidence="1">Belongs to the 'phage' integrase family.</text>
</comment>
<keyword evidence="9" id="KW-1185">Reference proteome</keyword>
<evidence type="ECO:0000313" key="8">
    <source>
        <dbReference type="EMBL" id="MCR8631646.1"/>
    </source>
</evidence>
<dbReference type="InterPro" id="IPR011010">
    <property type="entry name" value="DNA_brk_join_enz"/>
</dbReference>
<dbReference type="SUPFAM" id="SSF56349">
    <property type="entry name" value="DNA breaking-rejoining enzymes"/>
    <property type="match status" value="1"/>
</dbReference>
<gene>
    <name evidence="8" type="ORF">NV381_10570</name>
</gene>
<dbReference type="PANTHER" id="PTHR30349">
    <property type="entry name" value="PHAGE INTEGRASE-RELATED"/>
    <property type="match status" value="1"/>
</dbReference>
<accession>A0ABT1YEM3</accession>
<dbReference type="PROSITE" id="PS51898">
    <property type="entry name" value="TYR_RECOMBINASE"/>
    <property type="match status" value="1"/>
</dbReference>
<feature type="domain" description="Tyr recombinase" evidence="6">
    <location>
        <begin position="131"/>
        <end position="307"/>
    </location>
</feature>
<evidence type="ECO:0000256" key="1">
    <source>
        <dbReference type="ARBA" id="ARBA00008857"/>
    </source>
</evidence>
<dbReference type="Pfam" id="PF02899">
    <property type="entry name" value="Phage_int_SAM_1"/>
    <property type="match status" value="1"/>
</dbReference>
<dbReference type="InterPro" id="IPR002104">
    <property type="entry name" value="Integrase_catalytic"/>
</dbReference>
<name>A0ABT1YEM3_9BACL</name>
<feature type="domain" description="Core-binding (CB)" evidence="7">
    <location>
        <begin position="21"/>
        <end position="107"/>
    </location>
</feature>
<proteinExistence type="inferred from homology"/>
<dbReference type="Gene3D" id="1.10.150.130">
    <property type="match status" value="1"/>
</dbReference>
<dbReference type="InterPro" id="IPR050090">
    <property type="entry name" value="Tyrosine_recombinase_XerCD"/>
</dbReference>
<evidence type="ECO:0000256" key="3">
    <source>
        <dbReference type="ARBA" id="ARBA00023125"/>
    </source>
</evidence>
<dbReference type="Gene3D" id="1.10.443.10">
    <property type="entry name" value="Intergrase catalytic core"/>
    <property type="match status" value="1"/>
</dbReference>
<evidence type="ECO:0000256" key="2">
    <source>
        <dbReference type="ARBA" id="ARBA00022908"/>
    </source>
</evidence>
<organism evidence="8 9">
    <name type="scientific">Paenibacillus radicis</name>
    <name type="common">ex Xue et al. 2023</name>
    <dbReference type="NCBI Taxonomy" id="2972489"/>
    <lineage>
        <taxon>Bacteria</taxon>
        <taxon>Bacillati</taxon>
        <taxon>Bacillota</taxon>
        <taxon>Bacilli</taxon>
        <taxon>Bacillales</taxon>
        <taxon>Paenibacillaceae</taxon>
        <taxon>Paenibacillus</taxon>
    </lineage>
</organism>
<dbReference type="RefSeq" id="WP_258213235.1">
    <property type="nucleotide sequence ID" value="NZ_JANQBD010000006.1"/>
</dbReference>
<dbReference type="InterPro" id="IPR010998">
    <property type="entry name" value="Integrase_recombinase_N"/>
</dbReference>